<keyword evidence="5" id="KW-0680">Restriction system</keyword>
<evidence type="ECO:0000256" key="2">
    <source>
        <dbReference type="ARBA" id="ARBA00022603"/>
    </source>
</evidence>
<keyword evidence="2 7" id="KW-0489">Methyltransferase</keyword>
<dbReference type="EC" id="2.1.1.37" evidence="1"/>
<keyword evidence="9" id="KW-1185">Reference proteome</keyword>
<evidence type="ECO:0000256" key="5">
    <source>
        <dbReference type="ARBA" id="ARBA00022747"/>
    </source>
</evidence>
<dbReference type="Gene3D" id="3.90.120.10">
    <property type="entry name" value="DNA Methylase, subunit A, domain 2"/>
    <property type="match status" value="1"/>
</dbReference>
<dbReference type="EMBL" id="JASBRG010000005">
    <property type="protein sequence ID" value="MDI3319977.1"/>
    <property type="molecule type" value="Genomic_DNA"/>
</dbReference>
<dbReference type="InterPro" id="IPR001525">
    <property type="entry name" value="C5_MeTfrase"/>
</dbReference>
<dbReference type="PANTHER" id="PTHR10629">
    <property type="entry name" value="CYTOSINE-SPECIFIC METHYLTRANSFERASE"/>
    <property type="match status" value="1"/>
</dbReference>
<evidence type="ECO:0000313" key="9">
    <source>
        <dbReference type="Proteomes" id="UP001226434"/>
    </source>
</evidence>
<dbReference type="InterPro" id="IPR050390">
    <property type="entry name" value="C5-Methyltransferase"/>
</dbReference>
<evidence type="ECO:0000256" key="3">
    <source>
        <dbReference type="ARBA" id="ARBA00022679"/>
    </source>
</evidence>
<dbReference type="PROSITE" id="PS51679">
    <property type="entry name" value="SAM_MT_C5"/>
    <property type="match status" value="1"/>
</dbReference>
<protein>
    <recommendedName>
        <fullName evidence="1">DNA (cytosine-5-)-methyltransferase</fullName>
        <ecNumber evidence="1">2.1.1.37</ecNumber>
    </recommendedName>
</protein>
<dbReference type="RefSeq" id="WP_282334077.1">
    <property type="nucleotide sequence ID" value="NZ_JASBRG010000005.1"/>
</dbReference>
<dbReference type="InterPro" id="IPR029063">
    <property type="entry name" value="SAM-dependent_MTases_sf"/>
</dbReference>
<evidence type="ECO:0000256" key="4">
    <source>
        <dbReference type="ARBA" id="ARBA00022691"/>
    </source>
</evidence>
<keyword evidence="4 7" id="KW-0949">S-adenosyl-L-methionine</keyword>
<comment type="similarity">
    <text evidence="7">Belongs to the class I-like SAM-binding methyltransferase superfamily. C5-methyltransferase family.</text>
</comment>
<keyword evidence="3 7" id="KW-0808">Transferase</keyword>
<dbReference type="Proteomes" id="UP001226434">
    <property type="component" value="Unassembled WGS sequence"/>
</dbReference>
<dbReference type="GO" id="GO:0032259">
    <property type="term" value="P:methylation"/>
    <property type="evidence" value="ECO:0007669"/>
    <property type="project" value="UniProtKB-KW"/>
</dbReference>
<organism evidence="8 9">
    <name type="scientific">Pinibacter soli</name>
    <dbReference type="NCBI Taxonomy" id="3044211"/>
    <lineage>
        <taxon>Bacteria</taxon>
        <taxon>Pseudomonadati</taxon>
        <taxon>Bacteroidota</taxon>
        <taxon>Chitinophagia</taxon>
        <taxon>Chitinophagales</taxon>
        <taxon>Chitinophagaceae</taxon>
        <taxon>Pinibacter</taxon>
    </lineage>
</organism>
<feature type="active site" evidence="7">
    <location>
        <position position="126"/>
    </location>
</feature>
<dbReference type="GO" id="GO:0008168">
    <property type="term" value="F:methyltransferase activity"/>
    <property type="evidence" value="ECO:0007669"/>
    <property type="project" value="UniProtKB-KW"/>
</dbReference>
<evidence type="ECO:0000256" key="7">
    <source>
        <dbReference type="PROSITE-ProRule" id="PRU01016"/>
    </source>
</evidence>
<dbReference type="SUPFAM" id="SSF53335">
    <property type="entry name" value="S-adenosyl-L-methionine-dependent methyltransferases"/>
    <property type="match status" value="1"/>
</dbReference>
<gene>
    <name evidence="8" type="ORF">QJ048_09355</name>
</gene>
<accession>A0ABT6RBN3</accession>
<evidence type="ECO:0000256" key="6">
    <source>
        <dbReference type="ARBA" id="ARBA00047422"/>
    </source>
</evidence>
<comment type="caution">
    <text evidence="8">The sequence shown here is derived from an EMBL/GenBank/DDBJ whole genome shotgun (WGS) entry which is preliminary data.</text>
</comment>
<sequence>MKTKKRKEADLSDIKIGPHNVDTVLTAITKEQDDPLYLIIDLFCGAGGTTTGFELARVMGRKIAKVIACVNHDPYAIKSHWANHPWVLHFSEDIRTLDMDPLIKIVQHYRKLYPNAKLILWASLECTNHSKAKGGMSRDADSRTLAEHLFRYVDAISPDHVQIENVVEFKDWGPLQEKVHMGKSGYQECPLEWKKEGKGKKAKVISINPVWVPVPELKGIYFNSWRERMNEHGYSDDWRELNSADFGAFTSRNRLFGIFAKDQDDIVWPKPTHARLPIAQDLFGEGLQKWRAVKEVLDFNDEGESIFNRKKGLCDKTLKVIHKGLIKSLNEGEETFLFKYYGNTESSNSVNEPAGTLTTKDRFAKVQIFRNYKTGFTTSVNDPVGVLLTVPKAYLLSYILNPSHGGHTTSVNNPCPVIVARQDKAPLYLIRAFMDENGIVDIKMRMLGVKELLKIQGFPDNYRLLGNQADQKKFIGNSVVPGVPKGWLEAMGARVLCSTSNDLQYSKAS</sequence>
<reference evidence="8 9" key="1">
    <citation type="submission" date="2023-05" db="EMBL/GenBank/DDBJ databases">
        <title>Genome sequence of Pinibacter sp. MAH-24.</title>
        <authorList>
            <person name="Huq M.A."/>
        </authorList>
    </citation>
    <scope>NUCLEOTIDE SEQUENCE [LARGE SCALE GENOMIC DNA]</scope>
    <source>
        <strain evidence="8 9">MAH-24</strain>
    </source>
</reference>
<name>A0ABT6RBN3_9BACT</name>
<dbReference type="PANTHER" id="PTHR10629:SF52">
    <property type="entry name" value="DNA (CYTOSINE-5)-METHYLTRANSFERASE 1"/>
    <property type="match status" value="1"/>
</dbReference>
<dbReference type="Pfam" id="PF00145">
    <property type="entry name" value="DNA_methylase"/>
    <property type="match status" value="2"/>
</dbReference>
<evidence type="ECO:0000256" key="1">
    <source>
        <dbReference type="ARBA" id="ARBA00011975"/>
    </source>
</evidence>
<dbReference type="Gene3D" id="3.40.50.150">
    <property type="entry name" value="Vaccinia Virus protein VP39"/>
    <property type="match status" value="1"/>
</dbReference>
<proteinExistence type="inferred from homology"/>
<comment type="catalytic activity">
    <reaction evidence="6">
        <text>a 2'-deoxycytidine in DNA + S-adenosyl-L-methionine = a 5-methyl-2'-deoxycytidine in DNA + S-adenosyl-L-homocysteine + H(+)</text>
        <dbReference type="Rhea" id="RHEA:13681"/>
        <dbReference type="Rhea" id="RHEA-COMP:11369"/>
        <dbReference type="Rhea" id="RHEA-COMP:11370"/>
        <dbReference type="ChEBI" id="CHEBI:15378"/>
        <dbReference type="ChEBI" id="CHEBI:57856"/>
        <dbReference type="ChEBI" id="CHEBI:59789"/>
        <dbReference type="ChEBI" id="CHEBI:85452"/>
        <dbReference type="ChEBI" id="CHEBI:85454"/>
        <dbReference type="EC" id="2.1.1.37"/>
    </reaction>
</comment>
<evidence type="ECO:0000313" key="8">
    <source>
        <dbReference type="EMBL" id="MDI3319977.1"/>
    </source>
</evidence>